<dbReference type="GO" id="GO:0005524">
    <property type="term" value="F:ATP binding"/>
    <property type="evidence" value="ECO:0007669"/>
    <property type="project" value="InterPro"/>
</dbReference>
<dbReference type="CDD" id="cd00862">
    <property type="entry name" value="ProRS_anticodon_zinc"/>
    <property type="match status" value="1"/>
</dbReference>
<reference evidence="3" key="1">
    <citation type="submission" date="2021-01" db="EMBL/GenBank/DDBJ databases">
        <authorList>
            <person name="Corre E."/>
            <person name="Pelletier E."/>
            <person name="Niang G."/>
            <person name="Scheremetjew M."/>
            <person name="Finn R."/>
            <person name="Kale V."/>
            <person name="Holt S."/>
            <person name="Cochrane G."/>
            <person name="Meng A."/>
            <person name="Brown T."/>
            <person name="Cohen L."/>
        </authorList>
    </citation>
    <scope>NUCLEOTIDE SEQUENCE</scope>
    <source>
        <strain evidence="3">CCMP281</strain>
    </source>
</reference>
<dbReference type="PANTHER" id="PTHR43382:SF3">
    <property type="entry name" value="PROLINE--TRNA LIGASE, CHLOROPLASTIC_MITOCHONDRIAL"/>
    <property type="match status" value="1"/>
</dbReference>
<feature type="domain" description="Proline-tRNA ligase class II C-terminal" evidence="2">
    <location>
        <begin position="203"/>
        <end position="277"/>
    </location>
</feature>
<proteinExistence type="predicted"/>
<dbReference type="SUPFAM" id="SSF52954">
    <property type="entry name" value="Class II aaRS ABD-related"/>
    <property type="match status" value="1"/>
</dbReference>
<dbReference type="GO" id="GO:0017101">
    <property type="term" value="C:aminoacyl-tRNA synthetase multienzyme complex"/>
    <property type="evidence" value="ECO:0007669"/>
    <property type="project" value="TreeGrafter"/>
</dbReference>
<organism evidence="3">
    <name type="scientific">Haptolina ericina</name>
    <dbReference type="NCBI Taxonomy" id="156174"/>
    <lineage>
        <taxon>Eukaryota</taxon>
        <taxon>Haptista</taxon>
        <taxon>Haptophyta</taxon>
        <taxon>Prymnesiophyceae</taxon>
        <taxon>Prymnesiales</taxon>
        <taxon>Prymnesiaceae</taxon>
        <taxon>Haptolina</taxon>
    </lineage>
</organism>
<dbReference type="SUPFAM" id="SSF55681">
    <property type="entry name" value="Class II aaRS and biotin synthetases"/>
    <property type="match status" value="1"/>
</dbReference>
<dbReference type="InterPro" id="IPR004499">
    <property type="entry name" value="Pro-tRNA-ligase_IIa_arc-type"/>
</dbReference>
<dbReference type="InterPro" id="IPR036621">
    <property type="entry name" value="Anticodon-bd_dom_sf"/>
</dbReference>
<dbReference type="PANTHER" id="PTHR43382">
    <property type="entry name" value="PROLYL-TRNA SYNTHETASE"/>
    <property type="match status" value="1"/>
</dbReference>
<dbReference type="Pfam" id="PF03129">
    <property type="entry name" value="HGTP_anticodon"/>
    <property type="match status" value="1"/>
</dbReference>
<sequence length="277" mass="29927">MQNGWALQSGTSHFLGQNFARAFDVSFQTADNTQELVWATSWGVSTRLIGALVMTHSDDKGLVLPPKVAPSQVVVVPISPKGPDKAPEEHAALMEYINGAVAEMRAAGVRVHVDTRFRLKPGNKFYEWERKGVPLRMEAGPRDVASGTMLCARRFGGDGEKFKLEVGEGLGAAVAAQLSDMQAELLAAAEERLADGTTEVDTYADMEQALAGSDGSSAPGFFLVPWCDDAEAEANIKTKTKATIRCYPLTEQHRAEGKTCFYSGKPATHMALFARAF</sequence>
<accession>A0A7S3FCH0</accession>
<gene>
    <name evidence="3" type="ORF">HERI1096_LOCUS32075</name>
</gene>
<protein>
    <recommendedName>
        <fullName evidence="1">proline--tRNA ligase</fullName>
        <ecNumber evidence="1">6.1.1.15</ecNumber>
    </recommendedName>
</protein>
<dbReference type="Gene3D" id="3.30.110.30">
    <property type="entry name" value="C-terminal domain of ProRS"/>
    <property type="match status" value="1"/>
</dbReference>
<dbReference type="GO" id="GO:0005737">
    <property type="term" value="C:cytoplasm"/>
    <property type="evidence" value="ECO:0007669"/>
    <property type="project" value="InterPro"/>
</dbReference>
<dbReference type="InterPro" id="IPR017449">
    <property type="entry name" value="Pro-tRNA_synth_II"/>
</dbReference>
<evidence type="ECO:0000313" key="3">
    <source>
        <dbReference type="EMBL" id="CAE0138113.1"/>
    </source>
</evidence>
<dbReference type="Gene3D" id="3.40.50.800">
    <property type="entry name" value="Anticodon-binding domain"/>
    <property type="match status" value="1"/>
</dbReference>
<dbReference type="InterPro" id="IPR016061">
    <property type="entry name" value="Pro-tRNA_ligase_II_C"/>
</dbReference>
<dbReference type="InterPro" id="IPR004154">
    <property type="entry name" value="Anticodon-bd"/>
</dbReference>
<evidence type="ECO:0000256" key="1">
    <source>
        <dbReference type="ARBA" id="ARBA00012831"/>
    </source>
</evidence>
<name>A0A7S3FCH0_9EUKA</name>
<dbReference type="InterPro" id="IPR045864">
    <property type="entry name" value="aa-tRNA-synth_II/BPL/LPL"/>
</dbReference>
<dbReference type="GO" id="GO:0004827">
    <property type="term" value="F:proline-tRNA ligase activity"/>
    <property type="evidence" value="ECO:0007669"/>
    <property type="project" value="UniProtKB-EC"/>
</dbReference>
<dbReference type="EMBL" id="HBHX01058124">
    <property type="protein sequence ID" value="CAE0138113.1"/>
    <property type="molecule type" value="Transcribed_RNA"/>
</dbReference>
<dbReference type="SMART" id="SM00946">
    <property type="entry name" value="ProRS-C_1"/>
    <property type="match status" value="1"/>
</dbReference>
<dbReference type="AlphaFoldDB" id="A0A7S3FCH0"/>
<evidence type="ECO:0000259" key="2">
    <source>
        <dbReference type="SMART" id="SM00946"/>
    </source>
</evidence>
<dbReference type="Pfam" id="PF09180">
    <property type="entry name" value="ProRS-C_1"/>
    <property type="match status" value="1"/>
</dbReference>
<dbReference type="Gene3D" id="3.30.930.10">
    <property type="entry name" value="Bira Bifunctional Protein, Domain 2"/>
    <property type="match status" value="1"/>
</dbReference>
<dbReference type="SUPFAM" id="SSF64586">
    <property type="entry name" value="C-terminal domain of ProRS"/>
    <property type="match status" value="1"/>
</dbReference>
<dbReference type="EC" id="6.1.1.15" evidence="1"/>
<dbReference type="GO" id="GO:0006433">
    <property type="term" value="P:prolyl-tRNA aminoacylation"/>
    <property type="evidence" value="ECO:0007669"/>
    <property type="project" value="InterPro"/>
</dbReference>